<comment type="pathway">
    <text evidence="7">Quinol/quinone metabolism; 1,4-dihydroxy-2-naphthoate biosynthesis; 1,4-dihydroxy-2-naphthoate from chorismate: step 2/7.</text>
</comment>
<organism evidence="11 12">
    <name type="scientific">Vibrio natriegens NBRC 15636 = ATCC 14048 = DSM 759</name>
    <dbReference type="NCBI Taxonomy" id="1219067"/>
    <lineage>
        <taxon>Bacteria</taxon>
        <taxon>Pseudomonadati</taxon>
        <taxon>Pseudomonadota</taxon>
        <taxon>Gammaproteobacteria</taxon>
        <taxon>Vibrionales</taxon>
        <taxon>Vibrionaceae</taxon>
        <taxon>Vibrio</taxon>
    </lineage>
</organism>
<evidence type="ECO:0000259" key="9">
    <source>
        <dbReference type="Pfam" id="PF02776"/>
    </source>
</evidence>
<comment type="function">
    <text evidence="7">Catalyzes the thiamine diphosphate-dependent decarboxylation of 2-oxoglutarate and the subsequent addition of the resulting succinic semialdehyde-thiamine pyrophosphate anion to isochorismate to yield 2-succinyl-5-enolpyruvyl-6-hydroxy-3-cyclohexene-1-carboxylate (SEPHCHC).</text>
</comment>
<dbReference type="Proteomes" id="UP000092741">
    <property type="component" value="Chromosome 1"/>
</dbReference>
<dbReference type="SUPFAM" id="SSF52518">
    <property type="entry name" value="Thiamin diphosphate-binding fold (THDP-binding)"/>
    <property type="match status" value="2"/>
</dbReference>
<evidence type="ECO:0000256" key="5">
    <source>
        <dbReference type="ARBA" id="ARBA00023052"/>
    </source>
</evidence>
<dbReference type="HAMAP" id="MF_01659">
    <property type="entry name" value="MenD"/>
    <property type="match status" value="1"/>
</dbReference>
<dbReference type="InterPro" id="IPR032264">
    <property type="entry name" value="MenD_middle"/>
</dbReference>
<comment type="similarity">
    <text evidence="7">Belongs to the TPP enzyme family. MenD subfamily.</text>
</comment>
<evidence type="ECO:0000313" key="11">
    <source>
        <dbReference type="EMBL" id="ANQ12043.1"/>
    </source>
</evidence>
<dbReference type="GO" id="GO:0009234">
    <property type="term" value="P:menaquinone biosynthetic process"/>
    <property type="evidence" value="ECO:0007669"/>
    <property type="project" value="UniProtKB-UniRule"/>
</dbReference>
<dbReference type="Gene3D" id="3.40.50.1220">
    <property type="entry name" value="TPP-binding domain"/>
    <property type="match status" value="1"/>
</dbReference>
<dbReference type="Pfam" id="PF16582">
    <property type="entry name" value="TPP_enzyme_M_2"/>
    <property type="match status" value="1"/>
</dbReference>
<dbReference type="RefSeq" id="WP_020336152.1">
    <property type="nucleotide sequence ID" value="NZ_ATFJ01000040.1"/>
</dbReference>
<dbReference type="EC" id="2.2.1.9" evidence="7"/>
<evidence type="ECO:0000256" key="2">
    <source>
        <dbReference type="ARBA" id="ARBA00022679"/>
    </source>
</evidence>
<dbReference type="Pfam" id="PF02775">
    <property type="entry name" value="TPP_enzyme_C"/>
    <property type="match status" value="1"/>
</dbReference>
<keyword evidence="1 7" id="KW-0474">Menaquinone biosynthesis</keyword>
<dbReference type="AlphaFoldDB" id="A0AAN0Y0W6"/>
<feature type="domain" description="Menaquinone biosynthesis protein MenD middle" evidence="10">
    <location>
        <begin position="189"/>
        <end position="396"/>
    </location>
</feature>
<dbReference type="Gene3D" id="3.40.50.970">
    <property type="match status" value="2"/>
</dbReference>
<dbReference type="InterPro" id="IPR011766">
    <property type="entry name" value="TPP_enzyme_TPP-bd"/>
</dbReference>
<sequence>MSHDQAVLNRIWSETLLIELNRFGVEHVCIAPGSRSTPLTLEAADNPNFTIHTHFDERGLGFMALGLAKASQSPVAVIVTSGTAVANLLPAIAEAKLTGEKLVLLTADRPVELVGCGANQAINQLGIFSQHVSASLNLPSPTETTPLNWLLTSVDEVMYTQLLEGSAVHINCAFPEPLYSTGSKREYQHYLSSVTAWRESRRTYTQRFSSLAVSDIPCLEQKKGVVIIGSLPLEESEAALSFAQKMGWPVLADPQSGVSSEWGHYDLWLTLPNLAQQLELCDLIIQFGSRIISKRLNHWIETQVTRGIEERETEYWYISQRPGRNNQSHLPQLHWVESPKSWVERVSAENSIESGWASQLKTDVEQISQHIRHSFLSASTFDLNEVAVAVDIEERAKNVDVFLGNSLFVRLVDMFGRLGKSEVFSNRGASGIDGILATASGVQRSRDNPLLVYIGDTSALYDLNSLSLFTHSKRPAVIVITNNDGGAIFDILPVPQEHRQTYYQMPHGYQFEHAAKQFGLSYQQPKTLEQYQALVSDHFEHGQGTLVIEVQTPPSQAVELIKIYNKNLHAKF</sequence>
<dbReference type="NCBIfam" id="TIGR00173">
    <property type="entry name" value="menD"/>
    <property type="match status" value="1"/>
</dbReference>
<dbReference type="KEGG" id="vna:PN96_08910"/>
<dbReference type="PANTHER" id="PTHR42916:SF1">
    <property type="entry name" value="PROTEIN PHYLLO, CHLOROPLASTIC"/>
    <property type="match status" value="1"/>
</dbReference>
<dbReference type="InterPro" id="IPR004433">
    <property type="entry name" value="MenaQ_synth_MenD"/>
</dbReference>
<proteinExistence type="inferred from homology"/>
<comment type="cofactor">
    <cofactor evidence="7">
        <name>thiamine diphosphate</name>
        <dbReference type="ChEBI" id="CHEBI:58937"/>
    </cofactor>
    <text evidence="7">Binds 1 thiamine pyrophosphate per subunit.</text>
</comment>
<dbReference type="GO" id="GO:0070204">
    <property type="term" value="F:2-succinyl-5-enolpyruvyl-6-hydroxy-3-cyclohexene-1-carboxylic-acid synthase activity"/>
    <property type="evidence" value="ECO:0007669"/>
    <property type="project" value="UniProtKB-UniRule"/>
</dbReference>
<evidence type="ECO:0000256" key="1">
    <source>
        <dbReference type="ARBA" id="ARBA00022428"/>
    </source>
</evidence>
<protein>
    <recommendedName>
        <fullName evidence="7">2-succinyl-5-enolpyruvyl-6-hydroxy-3-cyclohexene-1-carboxylate synthase</fullName>
        <shortName evidence="7">SEPHCHC synthase</shortName>
        <ecNumber evidence="7">2.2.1.9</ecNumber>
    </recommendedName>
    <alternativeName>
        <fullName evidence="7">Menaquinone biosynthesis protein MenD</fullName>
    </alternativeName>
</protein>
<dbReference type="GO" id="GO:0030145">
    <property type="term" value="F:manganese ion binding"/>
    <property type="evidence" value="ECO:0007669"/>
    <property type="project" value="UniProtKB-UniRule"/>
</dbReference>
<dbReference type="EMBL" id="CP016345">
    <property type="protein sequence ID" value="ANQ12043.1"/>
    <property type="molecule type" value="Genomic_DNA"/>
</dbReference>
<evidence type="ECO:0000256" key="4">
    <source>
        <dbReference type="ARBA" id="ARBA00022842"/>
    </source>
</evidence>
<dbReference type="GO" id="GO:0030976">
    <property type="term" value="F:thiamine pyrophosphate binding"/>
    <property type="evidence" value="ECO:0007669"/>
    <property type="project" value="UniProtKB-UniRule"/>
</dbReference>
<keyword evidence="4 7" id="KW-0460">Magnesium</keyword>
<keyword evidence="6 7" id="KW-0464">Manganese</keyword>
<evidence type="ECO:0000256" key="6">
    <source>
        <dbReference type="ARBA" id="ARBA00023211"/>
    </source>
</evidence>
<dbReference type="PANTHER" id="PTHR42916">
    <property type="entry name" value="2-SUCCINYL-5-ENOLPYRUVYL-6-HYDROXY-3-CYCLOHEXENE-1-CARBOXYLATE SYNTHASE"/>
    <property type="match status" value="1"/>
</dbReference>
<comment type="subunit">
    <text evidence="7">Homodimer.</text>
</comment>
<dbReference type="CDD" id="cd02009">
    <property type="entry name" value="TPP_SHCHC_synthase"/>
    <property type="match status" value="1"/>
</dbReference>
<keyword evidence="5 7" id="KW-0786">Thiamine pyrophosphate</keyword>
<accession>A0AAN0Y0W6</accession>
<dbReference type="InterPro" id="IPR012001">
    <property type="entry name" value="Thiamin_PyroP_enz_TPP-bd_dom"/>
</dbReference>
<keyword evidence="3 7" id="KW-0479">Metal-binding</keyword>
<comment type="catalytic activity">
    <reaction evidence="7">
        <text>isochorismate + 2-oxoglutarate + H(+) = 5-enolpyruvoyl-6-hydroxy-2-succinyl-cyclohex-3-ene-1-carboxylate + CO2</text>
        <dbReference type="Rhea" id="RHEA:25593"/>
        <dbReference type="ChEBI" id="CHEBI:15378"/>
        <dbReference type="ChEBI" id="CHEBI:16526"/>
        <dbReference type="ChEBI" id="CHEBI:16810"/>
        <dbReference type="ChEBI" id="CHEBI:29780"/>
        <dbReference type="ChEBI" id="CHEBI:58818"/>
        <dbReference type="EC" id="2.2.1.9"/>
    </reaction>
</comment>
<dbReference type="InterPro" id="IPR029061">
    <property type="entry name" value="THDP-binding"/>
</dbReference>
<comment type="pathway">
    <text evidence="7">Quinol/quinone metabolism; menaquinone biosynthesis.</text>
</comment>
<evidence type="ECO:0000259" key="8">
    <source>
        <dbReference type="Pfam" id="PF02775"/>
    </source>
</evidence>
<evidence type="ECO:0000313" key="12">
    <source>
        <dbReference type="Proteomes" id="UP000092741"/>
    </source>
</evidence>
<feature type="domain" description="Thiamine pyrophosphate enzyme TPP-binding" evidence="8">
    <location>
        <begin position="425"/>
        <end position="549"/>
    </location>
</feature>
<keyword evidence="12" id="KW-1185">Reference proteome</keyword>
<evidence type="ECO:0000256" key="7">
    <source>
        <dbReference type="HAMAP-Rule" id="MF_01659"/>
    </source>
</evidence>
<gene>
    <name evidence="7" type="primary">menD</name>
    <name evidence="11" type="ORF">BA890_04435</name>
</gene>
<dbReference type="PIRSF" id="PIRSF004983">
    <property type="entry name" value="MenD"/>
    <property type="match status" value="1"/>
</dbReference>
<reference evidence="11 12" key="1">
    <citation type="submission" date="2016-07" db="EMBL/GenBank/DDBJ databases">
        <title>Developing Vibrio natriegens as a novel, fast-growing host for biotechnology.</title>
        <authorList>
            <person name="Weinstock M.T."/>
            <person name="Hesek E.D."/>
            <person name="Wilson C.M."/>
            <person name="Gibson D.G."/>
        </authorList>
    </citation>
    <scope>NUCLEOTIDE SEQUENCE [LARGE SCALE GENOMIC DNA]</scope>
    <source>
        <strain evidence="11 12">ATCC 14048</strain>
    </source>
</reference>
<dbReference type="GeneID" id="70912917"/>
<comment type="cofactor">
    <cofactor evidence="7">
        <name>Mg(2+)</name>
        <dbReference type="ChEBI" id="CHEBI:18420"/>
    </cofactor>
    <cofactor evidence="7">
        <name>Mn(2+)</name>
        <dbReference type="ChEBI" id="CHEBI:29035"/>
    </cofactor>
</comment>
<dbReference type="CDD" id="cd07037">
    <property type="entry name" value="TPP_PYR_MenD"/>
    <property type="match status" value="1"/>
</dbReference>
<evidence type="ECO:0000256" key="3">
    <source>
        <dbReference type="ARBA" id="ARBA00022723"/>
    </source>
</evidence>
<evidence type="ECO:0000259" key="10">
    <source>
        <dbReference type="Pfam" id="PF16582"/>
    </source>
</evidence>
<dbReference type="Pfam" id="PF02776">
    <property type="entry name" value="TPP_enzyme_N"/>
    <property type="match status" value="1"/>
</dbReference>
<feature type="domain" description="Thiamine pyrophosphate enzyme N-terminal TPP-binding" evidence="9">
    <location>
        <begin position="16"/>
        <end position="125"/>
    </location>
</feature>
<dbReference type="GO" id="GO:0000287">
    <property type="term" value="F:magnesium ion binding"/>
    <property type="evidence" value="ECO:0007669"/>
    <property type="project" value="UniProtKB-UniRule"/>
</dbReference>
<name>A0AAN0Y0W6_VIBNA</name>
<keyword evidence="2 7" id="KW-0808">Transferase</keyword>